<dbReference type="OrthoDB" id="7065657at2"/>
<reference evidence="1 2" key="1">
    <citation type="submission" date="2019-09" db="EMBL/GenBank/DDBJ databases">
        <title>YIM 48816 draft genome.</title>
        <authorList>
            <person name="Jiang L."/>
        </authorList>
    </citation>
    <scope>NUCLEOTIDE SEQUENCE [LARGE SCALE GENOMIC DNA]</scope>
    <source>
        <strain evidence="1 2">YIM 48816</strain>
    </source>
</reference>
<organism evidence="1 2">
    <name type="scientific">Methylobacterium soli</name>
    <dbReference type="NCBI Taxonomy" id="553447"/>
    <lineage>
        <taxon>Bacteria</taxon>
        <taxon>Pseudomonadati</taxon>
        <taxon>Pseudomonadota</taxon>
        <taxon>Alphaproteobacteria</taxon>
        <taxon>Hyphomicrobiales</taxon>
        <taxon>Methylobacteriaceae</taxon>
        <taxon>Methylobacterium</taxon>
    </lineage>
</organism>
<comment type="caution">
    <text evidence="1">The sequence shown here is derived from an EMBL/GenBank/DDBJ whole genome shotgun (WGS) entry which is preliminary data.</text>
</comment>
<keyword evidence="2" id="KW-1185">Reference proteome</keyword>
<proteinExistence type="predicted"/>
<dbReference type="EMBL" id="VZZK01000014">
    <property type="protein sequence ID" value="KAB1078396.1"/>
    <property type="molecule type" value="Genomic_DNA"/>
</dbReference>
<evidence type="ECO:0000313" key="2">
    <source>
        <dbReference type="Proteomes" id="UP000474159"/>
    </source>
</evidence>
<dbReference type="AlphaFoldDB" id="A0A6L3SX00"/>
<dbReference type="Proteomes" id="UP000474159">
    <property type="component" value="Unassembled WGS sequence"/>
</dbReference>
<protein>
    <submittedName>
        <fullName evidence="1">Uncharacterized protein</fullName>
    </submittedName>
</protein>
<accession>A0A6L3SX00</accession>
<gene>
    <name evidence="1" type="ORF">F6X53_15030</name>
</gene>
<name>A0A6L3SX00_9HYPH</name>
<dbReference type="RefSeq" id="WP_151001016.1">
    <property type="nucleotide sequence ID" value="NZ_BPQY01000528.1"/>
</dbReference>
<evidence type="ECO:0000313" key="1">
    <source>
        <dbReference type="EMBL" id="KAB1078396.1"/>
    </source>
</evidence>
<sequence length="134" mass="14396">MTTANMYNNADIIGINSSASQVISSAEARPASEDWTTGEADFLRDVIQFFAGRTLALCHVRGPASQQSFQVAGPSRGLVRKLKTLPQAAVTTSLPIWWTCTTTGNSYPVDDLAQLLDLVGRFAELHSGRKAVAV</sequence>